<accession>A0ABY5Y1U0</accession>
<organism evidence="2 3">
    <name type="scientific">Taurinivorans muris</name>
    <dbReference type="NCBI Taxonomy" id="2787751"/>
    <lineage>
        <taxon>Bacteria</taxon>
        <taxon>Pseudomonadati</taxon>
        <taxon>Thermodesulfobacteriota</taxon>
        <taxon>Desulfovibrionia</taxon>
        <taxon>Desulfovibrionales</taxon>
        <taxon>Desulfovibrionaceae</taxon>
        <taxon>Taurinivorans</taxon>
    </lineage>
</organism>
<dbReference type="Proteomes" id="UP001058120">
    <property type="component" value="Chromosome"/>
</dbReference>
<dbReference type="InterPro" id="IPR029044">
    <property type="entry name" value="Nucleotide-diphossugar_trans"/>
</dbReference>
<sequence length="102" mass="11827">MNKFITTVVLCGGNGTRLWPLSRELMPKQFIKFFNQGSLFQKTIRRNELFSEETIIISNKDHYYLIQDQITENCNAVNHIYIYIGNNPQKYGCGTGFCMFGC</sequence>
<keyword evidence="3" id="KW-1185">Reference proteome</keyword>
<evidence type="ECO:0000313" key="3">
    <source>
        <dbReference type="Proteomes" id="UP001058120"/>
    </source>
</evidence>
<evidence type="ECO:0000313" key="2">
    <source>
        <dbReference type="EMBL" id="UWX06152.1"/>
    </source>
</evidence>
<dbReference type="InterPro" id="IPR005835">
    <property type="entry name" value="NTP_transferase_dom"/>
</dbReference>
<evidence type="ECO:0000259" key="1">
    <source>
        <dbReference type="Pfam" id="PF00483"/>
    </source>
</evidence>
<dbReference type="PANTHER" id="PTHR46390:SF1">
    <property type="entry name" value="MANNOSE-1-PHOSPHATE GUANYLYLTRANSFERASE"/>
    <property type="match status" value="1"/>
</dbReference>
<proteinExistence type="predicted"/>
<dbReference type="Gene3D" id="3.90.550.10">
    <property type="entry name" value="Spore Coat Polysaccharide Biosynthesis Protein SpsA, Chain A"/>
    <property type="match status" value="1"/>
</dbReference>
<dbReference type="RefSeq" id="WP_334315753.1">
    <property type="nucleotide sequence ID" value="NZ_CP065938.1"/>
</dbReference>
<protein>
    <recommendedName>
        <fullName evidence="1">Nucleotidyl transferase domain-containing protein</fullName>
    </recommendedName>
</protein>
<dbReference type="EMBL" id="CP065938">
    <property type="protein sequence ID" value="UWX06152.1"/>
    <property type="molecule type" value="Genomic_DNA"/>
</dbReference>
<dbReference type="InterPro" id="IPR051161">
    <property type="entry name" value="Mannose-6P_isomerase_type2"/>
</dbReference>
<gene>
    <name evidence="2" type="ORF">JBF11_02215</name>
</gene>
<dbReference type="Pfam" id="PF00483">
    <property type="entry name" value="NTP_transferase"/>
    <property type="match status" value="1"/>
</dbReference>
<dbReference type="SUPFAM" id="SSF53448">
    <property type="entry name" value="Nucleotide-diphospho-sugar transferases"/>
    <property type="match status" value="1"/>
</dbReference>
<dbReference type="PANTHER" id="PTHR46390">
    <property type="entry name" value="MANNOSE-1-PHOSPHATE GUANYLYLTRANSFERASE"/>
    <property type="match status" value="1"/>
</dbReference>
<reference evidence="2" key="1">
    <citation type="submission" date="2020-12" db="EMBL/GenBank/DDBJ databases">
        <title>Taurinivorans muris gen. nov., sp. nov., fundamental and realized metabolic niche of a ubiquitous sulfidogenic bacterium in the murine intestine.</title>
        <authorList>
            <person name="Ye H."/>
            <person name="Hanson B.T."/>
            <person name="Loy A."/>
        </authorList>
    </citation>
    <scope>NUCLEOTIDE SEQUENCE</scope>
    <source>
        <strain evidence="2">LT0009</strain>
    </source>
</reference>
<name>A0ABY5Y1U0_9BACT</name>
<feature type="domain" description="Nucleotidyl transferase" evidence="1">
    <location>
        <begin position="7"/>
        <end position="80"/>
    </location>
</feature>